<keyword evidence="2" id="KW-1185">Reference proteome</keyword>
<accession>A0A369QPU6</accession>
<evidence type="ECO:0000313" key="2">
    <source>
        <dbReference type="Proteomes" id="UP000253919"/>
    </source>
</evidence>
<dbReference type="EMBL" id="QASA01000001">
    <property type="protein sequence ID" value="RDC64238.1"/>
    <property type="molecule type" value="Genomic_DNA"/>
</dbReference>
<dbReference type="Proteomes" id="UP000253919">
    <property type="component" value="Unassembled WGS sequence"/>
</dbReference>
<name>A0A369QPU6_9BACT</name>
<proteinExistence type="predicted"/>
<evidence type="ECO:0000313" key="1">
    <source>
        <dbReference type="EMBL" id="RDC64238.1"/>
    </source>
</evidence>
<comment type="caution">
    <text evidence="1">The sequence shown here is derived from an EMBL/GenBank/DDBJ whole genome shotgun (WGS) entry which is preliminary data.</text>
</comment>
<protein>
    <submittedName>
        <fullName evidence="1">Uncharacterized protein</fullName>
    </submittedName>
</protein>
<dbReference type="AlphaFoldDB" id="A0A369QPU6"/>
<sequence>MADSLAHLMHKPLAAIMKNLLPLILILIFTSCGKHSETKSVLENGTAKIVSVDTLEFFKDTISFGQRNNNKIEVYKIGTDENTIAKICLYEKNKNQWRLKDSLILEAVRINELEPEIKDFNNDNFNDIIFTTGMAARGGNIVQTLILYSPNNKSLKWIKNSESYPNLLYNKKLDCIDALILTGGQTTYFLKIENDSLKEFAKVDQRDGRIIAEILDVKREWKEIENIEDTPESFDRFINFNPIEKRK</sequence>
<reference evidence="1 2" key="1">
    <citation type="submission" date="2018-04" db="EMBL/GenBank/DDBJ databases">
        <title>Adhaeribacter sp. HMF7616 genome sequencing and assembly.</title>
        <authorList>
            <person name="Kang H."/>
            <person name="Kang J."/>
            <person name="Cha I."/>
            <person name="Kim H."/>
            <person name="Joh K."/>
        </authorList>
    </citation>
    <scope>NUCLEOTIDE SEQUENCE [LARGE SCALE GENOMIC DNA]</scope>
    <source>
        <strain evidence="1 2">HMF7616</strain>
    </source>
</reference>
<organism evidence="1 2">
    <name type="scientific">Adhaeribacter pallidiroseus</name>
    <dbReference type="NCBI Taxonomy" id="2072847"/>
    <lineage>
        <taxon>Bacteria</taxon>
        <taxon>Pseudomonadati</taxon>
        <taxon>Bacteroidota</taxon>
        <taxon>Cytophagia</taxon>
        <taxon>Cytophagales</taxon>
        <taxon>Hymenobacteraceae</taxon>
        <taxon>Adhaeribacter</taxon>
    </lineage>
</organism>
<gene>
    <name evidence="1" type="ORF">AHMF7616_02850</name>
</gene>